<organism evidence="1 2">
    <name type="scientific">Coprococcus eutactus</name>
    <dbReference type="NCBI Taxonomy" id="33043"/>
    <lineage>
        <taxon>Bacteria</taxon>
        <taxon>Bacillati</taxon>
        <taxon>Bacillota</taxon>
        <taxon>Clostridia</taxon>
        <taxon>Lachnospirales</taxon>
        <taxon>Lachnospiraceae</taxon>
        <taxon>Coprococcus</taxon>
    </lineage>
</organism>
<evidence type="ECO:0008006" key="3">
    <source>
        <dbReference type="Google" id="ProtNLM"/>
    </source>
</evidence>
<evidence type="ECO:0000313" key="2">
    <source>
        <dbReference type="Proteomes" id="UP000660047"/>
    </source>
</evidence>
<name>A0AAI9K4C5_9FIRM</name>
<dbReference type="Gene3D" id="3.40.50.300">
    <property type="entry name" value="P-loop containing nucleotide triphosphate hydrolases"/>
    <property type="match status" value="1"/>
</dbReference>
<accession>A0AAI9K4C5</accession>
<evidence type="ECO:0000313" key="1">
    <source>
        <dbReference type="EMBL" id="GFO95258.1"/>
    </source>
</evidence>
<sequence length="92" mass="10353">MNSIAAFCVCSKTVKYIYMGTCFFTGKMIKLLRGLIRKHSKNCCLRWGAREVADRVIFMANGIIVEDGTPKQLFGNPQNDRTKAFLSSILNT</sequence>
<comment type="caution">
    <text evidence="1">The sequence shown here is derived from an EMBL/GenBank/DDBJ whole genome shotgun (WGS) entry which is preliminary data.</text>
</comment>
<gene>
    <name evidence="1" type="ORF">COEU31_23040</name>
</gene>
<dbReference type="EMBL" id="BLYL01000015">
    <property type="protein sequence ID" value="GFO95258.1"/>
    <property type="molecule type" value="Genomic_DNA"/>
</dbReference>
<dbReference type="AlphaFoldDB" id="A0AAI9K4C5"/>
<reference evidence="1" key="1">
    <citation type="submission" date="2020-06" db="EMBL/GenBank/DDBJ databases">
        <title>Characterization of fructooligosaccharide metabolism and fructooligosaccharide-degrading enzymes in human commensal butyrate producers.</title>
        <authorList>
            <person name="Tanno H."/>
            <person name="Fujii T."/>
            <person name="Hirano K."/>
            <person name="Maeno S."/>
            <person name="Tonozuka T."/>
            <person name="Sakamoto M."/>
            <person name="Ohkuma M."/>
            <person name="Tochio T."/>
            <person name="Endo A."/>
        </authorList>
    </citation>
    <scope>NUCLEOTIDE SEQUENCE</scope>
    <source>
        <strain evidence="1">JCM 31265</strain>
    </source>
</reference>
<proteinExistence type="predicted"/>
<dbReference type="Proteomes" id="UP000660047">
    <property type="component" value="Unassembled WGS sequence"/>
</dbReference>
<dbReference type="SUPFAM" id="SSF53795">
    <property type="entry name" value="PEP carboxykinase-like"/>
    <property type="match status" value="1"/>
</dbReference>
<protein>
    <recommendedName>
        <fullName evidence="3">Glutamine transport ATP-binding protein GlnQ</fullName>
    </recommendedName>
</protein>
<dbReference type="InterPro" id="IPR027417">
    <property type="entry name" value="P-loop_NTPase"/>
</dbReference>